<dbReference type="STRING" id="1095776.SAMN04515672_2850"/>
<organism evidence="2 3">
    <name type="scientific">Natronorubrum texcoconense</name>
    <dbReference type="NCBI Taxonomy" id="1095776"/>
    <lineage>
        <taxon>Archaea</taxon>
        <taxon>Methanobacteriati</taxon>
        <taxon>Methanobacteriota</taxon>
        <taxon>Stenosarchaea group</taxon>
        <taxon>Halobacteria</taxon>
        <taxon>Halobacteriales</taxon>
        <taxon>Natrialbaceae</taxon>
        <taxon>Natronorubrum</taxon>
    </lineage>
</organism>
<keyword evidence="3" id="KW-1185">Reference proteome</keyword>
<keyword evidence="1" id="KW-0472">Membrane</keyword>
<dbReference type="EMBL" id="FNFE01000004">
    <property type="protein sequence ID" value="SDK35357.1"/>
    <property type="molecule type" value="Genomic_DNA"/>
</dbReference>
<dbReference type="OrthoDB" id="170376at2157"/>
<feature type="transmembrane region" description="Helical" evidence="1">
    <location>
        <begin position="7"/>
        <end position="27"/>
    </location>
</feature>
<keyword evidence="1" id="KW-1133">Transmembrane helix</keyword>
<reference evidence="3" key="1">
    <citation type="submission" date="2016-10" db="EMBL/GenBank/DDBJ databases">
        <authorList>
            <person name="Varghese N."/>
            <person name="Submissions S."/>
        </authorList>
    </citation>
    <scope>NUCLEOTIDE SEQUENCE [LARGE SCALE GENOMIC DNA]</scope>
    <source>
        <strain evidence="3">B4,CECT 8067,JCM 17497</strain>
    </source>
</reference>
<dbReference type="Proteomes" id="UP000198882">
    <property type="component" value="Unassembled WGS sequence"/>
</dbReference>
<protein>
    <submittedName>
        <fullName evidence="2">Uncharacterized protein</fullName>
    </submittedName>
</protein>
<dbReference type="Pfam" id="PF24284">
    <property type="entry name" value="DUF7472"/>
    <property type="match status" value="1"/>
</dbReference>
<gene>
    <name evidence="2" type="ORF">SAMN04515672_2850</name>
</gene>
<evidence type="ECO:0000256" key="1">
    <source>
        <dbReference type="SAM" id="Phobius"/>
    </source>
</evidence>
<sequence>MLERERIIEIVVAVAAVLLMLGVMIGIGSEYGGNGQAMSTDGGEMLVMAIVGFILLLTAVGIALAFVLNDPEDGLETDDDPDAQSAA</sequence>
<feature type="transmembrane region" description="Helical" evidence="1">
    <location>
        <begin position="47"/>
        <end position="68"/>
    </location>
</feature>
<proteinExistence type="predicted"/>
<dbReference type="RefSeq" id="WP_090307909.1">
    <property type="nucleotide sequence ID" value="NZ_FNFE01000004.1"/>
</dbReference>
<accession>A0A1G9B747</accession>
<name>A0A1G9B747_9EURY</name>
<evidence type="ECO:0000313" key="2">
    <source>
        <dbReference type="EMBL" id="SDK35357.1"/>
    </source>
</evidence>
<evidence type="ECO:0000313" key="3">
    <source>
        <dbReference type="Proteomes" id="UP000198882"/>
    </source>
</evidence>
<dbReference type="AlphaFoldDB" id="A0A1G9B747"/>
<keyword evidence="1" id="KW-0812">Transmembrane</keyword>
<dbReference type="InterPro" id="IPR055895">
    <property type="entry name" value="DUF7472"/>
</dbReference>